<comment type="function">
    <text evidence="10">Phosphorylation of dTMP to form dTDP in both de novo and salvage pathways of dTTP synthesis.</text>
</comment>
<sequence length="208" mass="23795">MKGLFVTIEGPEGSGKSTLITKLLPYFEKKEQKVVATREPGGIKISEEIRTILHKKEHTMMEARTEALLYAAARRQHLVEKVMPALEDNCIVICDRFIDSSLAYQGYARGLGVDKVFEINRFATEDCMPDITIYLDIEPEVGLARIRKDGNREVNRLDLESMEFHKRVREGYLQLVDRFADRIVVVNADQPMDAVIKEVTQLIEQKLL</sequence>
<evidence type="ECO:0000256" key="8">
    <source>
        <dbReference type="ARBA" id="ARBA00022840"/>
    </source>
</evidence>
<dbReference type="InterPro" id="IPR018095">
    <property type="entry name" value="Thymidylate_kin_CS"/>
</dbReference>
<evidence type="ECO:0000259" key="11">
    <source>
        <dbReference type="Pfam" id="PF02223"/>
    </source>
</evidence>
<keyword evidence="6 10" id="KW-0547">Nucleotide-binding</keyword>
<evidence type="ECO:0000256" key="9">
    <source>
        <dbReference type="ARBA" id="ARBA00048743"/>
    </source>
</evidence>
<dbReference type="InterPro" id="IPR039430">
    <property type="entry name" value="Thymidylate_kin-like_dom"/>
</dbReference>
<name>A0ABN7ZZS8_9BACI</name>
<keyword evidence="4 10" id="KW-0808">Transferase</keyword>
<dbReference type="PROSITE" id="PS01331">
    <property type="entry name" value="THYMIDYLATE_KINASE"/>
    <property type="match status" value="1"/>
</dbReference>
<reference evidence="12 13" key="1">
    <citation type="submission" date="2021-10" db="EMBL/GenBank/DDBJ databases">
        <authorList>
            <person name="Criscuolo A."/>
        </authorList>
    </citation>
    <scope>NUCLEOTIDE SEQUENCE [LARGE SCALE GENOMIC DNA]</scope>
    <source>
        <strain evidence="13">CIP 111899</strain>
    </source>
</reference>
<dbReference type="RefSeq" id="WP_230576352.1">
    <property type="nucleotide sequence ID" value="NZ_CAKJTI010000027.1"/>
</dbReference>
<dbReference type="GO" id="GO:0004798">
    <property type="term" value="F:dTMP kinase activity"/>
    <property type="evidence" value="ECO:0007669"/>
    <property type="project" value="UniProtKB-EC"/>
</dbReference>
<keyword evidence="7 10" id="KW-0418">Kinase</keyword>
<gene>
    <name evidence="10 12" type="primary">tmk</name>
    <name evidence="12" type="ORF">BACCIP111899_03612</name>
</gene>
<evidence type="ECO:0000313" key="12">
    <source>
        <dbReference type="EMBL" id="CAG9614384.1"/>
    </source>
</evidence>
<comment type="similarity">
    <text evidence="1 10">Belongs to the thymidylate kinase family.</text>
</comment>
<evidence type="ECO:0000256" key="5">
    <source>
        <dbReference type="ARBA" id="ARBA00022727"/>
    </source>
</evidence>
<evidence type="ECO:0000256" key="4">
    <source>
        <dbReference type="ARBA" id="ARBA00022679"/>
    </source>
</evidence>
<dbReference type="EMBL" id="CAKJTI010000027">
    <property type="protein sequence ID" value="CAG9614384.1"/>
    <property type="molecule type" value="Genomic_DNA"/>
</dbReference>
<comment type="catalytic activity">
    <reaction evidence="9 10">
        <text>dTMP + ATP = dTDP + ADP</text>
        <dbReference type="Rhea" id="RHEA:13517"/>
        <dbReference type="ChEBI" id="CHEBI:30616"/>
        <dbReference type="ChEBI" id="CHEBI:58369"/>
        <dbReference type="ChEBI" id="CHEBI:63528"/>
        <dbReference type="ChEBI" id="CHEBI:456216"/>
        <dbReference type="EC" id="2.7.4.9"/>
    </reaction>
</comment>
<protein>
    <recommendedName>
        <fullName evidence="3 10">Thymidylate kinase</fullName>
        <ecNumber evidence="2 10">2.7.4.9</ecNumber>
    </recommendedName>
    <alternativeName>
        <fullName evidence="10">dTMP kinase</fullName>
    </alternativeName>
</protein>
<evidence type="ECO:0000256" key="3">
    <source>
        <dbReference type="ARBA" id="ARBA00017144"/>
    </source>
</evidence>
<dbReference type="SUPFAM" id="SSF52540">
    <property type="entry name" value="P-loop containing nucleoside triphosphate hydrolases"/>
    <property type="match status" value="1"/>
</dbReference>
<keyword evidence="5 10" id="KW-0545">Nucleotide biosynthesis</keyword>
<dbReference type="NCBIfam" id="TIGR00041">
    <property type="entry name" value="DTMP_kinase"/>
    <property type="match status" value="1"/>
</dbReference>
<dbReference type="EC" id="2.7.4.9" evidence="2 10"/>
<evidence type="ECO:0000256" key="10">
    <source>
        <dbReference type="HAMAP-Rule" id="MF_00165"/>
    </source>
</evidence>
<dbReference type="InterPro" id="IPR027417">
    <property type="entry name" value="P-loop_NTPase"/>
</dbReference>
<evidence type="ECO:0000313" key="13">
    <source>
        <dbReference type="Proteomes" id="UP000789423"/>
    </source>
</evidence>
<accession>A0ABN7ZZS8</accession>
<dbReference type="PANTHER" id="PTHR10344">
    <property type="entry name" value="THYMIDYLATE KINASE"/>
    <property type="match status" value="1"/>
</dbReference>
<dbReference type="Proteomes" id="UP000789423">
    <property type="component" value="Unassembled WGS sequence"/>
</dbReference>
<dbReference type="HAMAP" id="MF_00165">
    <property type="entry name" value="Thymidylate_kinase"/>
    <property type="match status" value="1"/>
</dbReference>
<dbReference type="PANTHER" id="PTHR10344:SF4">
    <property type="entry name" value="UMP-CMP KINASE 2, MITOCHONDRIAL"/>
    <property type="match status" value="1"/>
</dbReference>
<evidence type="ECO:0000256" key="6">
    <source>
        <dbReference type="ARBA" id="ARBA00022741"/>
    </source>
</evidence>
<feature type="domain" description="Thymidylate kinase-like" evidence="11">
    <location>
        <begin position="8"/>
        <end position="198"/>
    </location>
</feature>
<organism evidence="12 13">
    <name type="scientific">Bacillus rhizoplanae</name>
    <dbReference type="NCBI Taxonomy" id="2880966"/>
    <lineage>
        <taxon>Bacteria</taxon>
        <taxon>Bacillati</taxon>
        <taxon>Bacillota</taxon>
        <taxon>Bacilli</taxon>
        <taxon>Bacillales</taxon>
        <taxon>Bacillaceae</taxon>
        <taxon>Bacillus</taxon>
    </lineage>
</organism>
<evidence type="ECO:0000256" key="1">
    <source>
        <dbReference type="ARBA" id="ARBA00009776"/>
    </source>
</evidence>
<evidence type="ECO:0000256" key="2">
    <source>
        <dbReference type="ARBA" id="ARBA00012980"/>
    </source>
</evidence>
<evidence type="ECO:0000256" key="7">
    <source>
        <dbReference type="ARBA" id="ARBA00022777"/>
    </source>
</evidence>
<comment type="caution">
    <text evidence="12">The sequence shown here is derived from an EMBL/GenBank/DDBJ whole genome shotgun (WGS) entry which is preliminary data.</text>
</comment>
<dbReference type="Pfam" id="PF02223">
    <property type="entry name" value="Thymidylate_kin"/>
    <property type="match status" value="1"/>
</dbReference>
<keyword evidence="13" id="KW-1185">Reference proteome</keyword>
<feature type="binding site" evidence="10">
    <location>
        <begin position="10"/>
        <end position="17"/>
    </location>
    <ligand>
        <name>ATP</name>
        <dbReference type="ChEBI" id="CHEBI:30616"/>
    </ligand>
</feature>
<keyword evidence="8 10" id="KW-0067">ATP-binding</keyword>
<dbReference type="CDD" id="cd01672">
    <property type="entry name" value="TMPK"/>
    <property type="match status" value="1"/>
</dbReference>
<proteinExistence type="inferred from homology"/>
<dbReference type="Gene3D" id="3.40.50.300">
    <property type="entry name" value="P-loop containing nucleotide triphosphate hydrolases"/>
    <property type="match status" value="1"/>
</dbReference>
<dbReference type="InterPro" id="IPR018094">
    <property type="entry name" value="Thymidylate_kinase"/>
</dbReference>